<keyword evidence="3" id="KW-1185">Reference proteome</keyword>
<dbReference type="Pfam" id="PF04194">
    <property type="entry name" value="PDCD2_C"/>
    <property type="match status" value="1"/>
</dbReference>
<evidence type="ECO:0000313" key="3">
    <source>
        <dbReference type="Proteomes" id="UP001443914"/>
    </source>
</evidence>
<dbReference type="GO" id="GO:0005737">
    <property type="term" value="C:cytoplasm"/>
    <property type="evidence" value="ECO:0007669"/>
    <property type="project" value="InterPro"/>
</dbReference>
<dbReference type="EMBL" id="JBDFQZ010000006">
    <property type="protein sequence ID" value="KAK9713322.1"/>
    <property type="molecule type" value="Genomic_DNA"/>
</dbReference>
<organism evidence="2 3">
    <name type="scientific">Saponaria officinalis</name>
    <name type="common">Common soapwort</name>
    <name type="synonym">Lychnis saponaria</name>
    <dbReference type="NCBI Taxonomy" id="3572"/>
    <lineage>
        <taxon>Eukaryota</taxon>
        <taxon>Viridiplantae</taxon>
        <taxon>Streptophyta</taxon>
        <taxon>Embryophyta</taxon>
        <taxon>Tracheophyta</taxon>
        <taxon>Spermatophyta</taxon>
        <taxon>Magnoliopsida</taxon>
        <taxon>eudicotyledons</taxon>
        <taxon>Gunneridae</taxon>
        <taxon>Pentapetalae</taxon>
        <taxon>Caryophyllales</taxon>
        <taxon>Caryophyllaceae</taxon>
        <taxon>Caryophylleae</taxon>
        <taxon>Saponaria</taxon>
    </lineage>
</organism>
<feature type="domain" description="Programmed cell death protein 2 C-terminal" evidence="1">
    <location>
        <begin position="246"/>
        <end position="359"/>
    </location>
</feature>
<evidence type="ECO:0000313" key="2">
    <source>
        <dbReference type="EMBL" id="KAK9713322.1"/>
    </source>
</evidence>
<accession>A0AAW1K649</accession>
<evidence type="ECO:0000259" key="1">
    <source>
        <dbReference type="Pfam" id="PF04194"/>
    </source>
</evidence>
<comment type="caution">
    <text evidence="2">The sequence shown here is derived from an EMBL/GenBank/DDBJ whole genome shotgun (WGS) entry which is preliminary data.</text>
</comment>
<dbReference type="InterPro" id="IPR007320">
    <property type="entry name" value="PDCD2_C"/>
</dbReference>
<proteinExistence type="predicted"/>
<sequence>MGEVVLGLPGNWADDNFEISDHYTTKFGGLPDWPFPESSLGPELRQCKSCRSNLWLIAQVYAPVTTAALKIEERVIYVFGCTNANCGSWRAIRVQKPDKFEEPNSGDSEVSHSTLSVATTSDSKWWDDLYSFAPESDDTEETEDMSMQDLARAFSEAANLASGSVKEGTGRHVETCQKPVSLVPKAREVDRSTLVLPCFYICYQEDKTLSLPVDKARVNIDDDDADRQEELWKEESYEYDKALNADRTYLKFKKKLDACPQQCIRYSFGGKPLLAAGSVVDSRPCDHCGESRQYEMQLMPPLVHFLQEGAIGAQRELLDSWSWMTLMVFTCSKCCFQKSDQEISNRNGWTVVEETVIPQFEQPLTTLQLATKAKVRVHKVKA</sequence>
<dbReference type="Proteomes" id="UP001443914">
    <property type="component" value="Unassembled WGS sequence"/>
</dbReference>
<dbReference type="AlphaFoldDB" id="A0AAW1K649"/>
<protein>
    <recommendedName>
        <fullName evidence="1">Programmed cell death protein 2 C-terminal domain-containing protein</fullName>
    </recommendedName>
</protein>
<name>A0AAW1K649_SAPOF</name>
<dbReference type="PANTHER" id="PTHR47762">
    <property type="entry name" value="OSJNBB0079B02.4 PROTEIN"/>
    <property type="match status" value="1"/>
</dbReference>
<reference evidence="2" key="1">
    <citation type="submission" date="2024-03" db="EMBL/GenBank/DDBJ databases">
        <title>WGS assembly of Saponaria officinalis var. Norfolk2.</title>
        <authorList>
            <person name="Jenkins J."/>
            <person name="Shu S."/>
            <person name="Grimwood J."/>
            <person name="Barry K."/>
            <person name="Goodstein D."/>
            <person name="Schmutz J."/>
            <person name="Leebens-Mack J."/>
            <person name="Osbourn A."/>
        </authorList>
    </citation>
    <scope>NUCLEOTIDE SEQUENCE [LARGE SCALE GENOMIC DNA]</scope>
    <source>
        <strain evidence="2">JIC</strain>
    </source>
</reference>
<gene>
    <name evidence="2" type="ORF">RND81_06G019600</name>
</gene>
<dbReference type="PANTHER" id="PTHR47762:SF2">
    <property type="entry name" value="OS04G0640800 PROTEIN"/>
    <property type="match status" value="1"/>
</dbReference>